<accession>A0A2H0BGR2</accession>
<evidence type="ECO:0000259" key="7">
    <source>
        <dbReference type="Pfam" id="PF08334"/>
    </source>
</evidence>
<evidence type="ECO:0000256" key="4">
    <source>
        <dbReference type="ARBA" id="ARBA00022989"/>
    </source>
</evidence>
<dbReference type="SUPFAM" id="SSF54523">
    <property type="entry name" value="Pili subunits"/>
    <property type="match status" value="1"/>
</dbReference>
<evidence type="ECO:0000313" key="9">
    <source>
        <dbReference type="Proteomes" id="UP000228495"/>
    </source>
</evidence>
<comment type="subcellular location">
    <subcellularLocation>
        <location evidence="1">Membrane</location>
        <topology evidence="1">Single-pass membrane protein</topology>
    </subcellularLocation>
</comment>
<evidence type="ECO:0000256" key="3">
    <source>
        <dbReference type="ARBA" id="ARBA00022692"/>
    </source>
</evidence>
<feature type="domain" description="Type II secretion system protein GspG C-terminal" evidence="7">
    <location>
        <begin position="43"/>
        <end position="123"/>
    </location>
</feature>
<keyword evidence="4 6" id="KW-1133">Transmembrane helix</keyword>
<dbReference type="GO" id="GO:0015628">
    <property type="term" value="P:protein secretion by the type II secretion system"/>
    <property type="evidence" value="ECO:0007669"/>
    <property type="project" value="InterPro"/>
</dbReference>
<sequence>MMLMISTNSIMRKNTGFTLIELLVVIVIIGLLASIGISSFTGAIQRGRDAKRLSDITEIEVALKRYYLDNGHYPGSANGVPNTGQKIGVGNQIDTLLKPYLEIVPKDPLDDGSVYFYAYDPQHCSDAVHGSCACDGGTITALSVNHLEITSSPSKVTCSGGDQNIHNADYNKGFVPHAP</sequence>
<evidence type="ECO:0000256" key="5">
    <source>
        <dbReference type="ARBA" id="ARBA00023136"/>
    </source>
</evidence>
<dbReference type="InterPro" id="IPR045584">
    <property type="entry name" value="Pilin-like"/>
</dbReference>
<dbReference type="Pfam" id="PF07963">
    <property type="entry name" value="N_methyl"/>
    <property type="match status" value="1"/>
</dbReference>
<dbReference type="InterPro" id="IPR000983">
    <property type="entry name" value="Bac_GSPG_pilin"/>
</dbReference>
<gene>
    <name evidence="8" type="ORF">COX05_01280</name>
</gene>
<dbReference type="PANTHER" id="PTHR30093">
    <property type="entry name" value="GENERAL SECRETION PATHWAY PROTEIN G"/>
    <property type="match status" value="1"/>
</dbReference>
<comment type="caution">
    <text evidence="8">The sequence shown here is derived from an EMBL/GenBank/DDBJ whole genome shotgun (WGS) entry which is preliminary data.</text>
</comment>
<dbReference type="PANTHER" id="PTHR30093:SF44">
    <property type="entry name" value="TYPE II SECRETION SYSTEM CORE PROTEIN G"/>
    <property type="match status" value="1"/>
</dbReference>
<dbReference type="PRINTS" id="PR00813">
    <property type="entry name" value="BCTERIALGSPG"/>
</dbReference>
<name>A0A2H0BGR2_UNCKA</name>
<dbReference type="GO" id="GO:0015627">
    <property type="term" value="C:type II protein secretion system complex"/>
    <property type="evidence" value="ECO:0007669"/>
    <property type="project" value="InterPro"/>
</dbReference>
<dbReference type="GO" id="GO:0016020">
    <property type="term" value="C:membrane"/>
    <property type="evidence" value="ECO:0007669"/>
    <property type="project" value="UniProtKB-SubCell"/>
</dbReference>
<dbReference type="Gene3D" id="3.30.700.10">
    <property type="entry name" value="Glycoprotein, Type 4 Pilin"/>
    <property type="match status" value="1"/>
</dbReference>
<keyword evidence="2" id="KW-0488">Methylation</keyword>
<feature type="transmembrane region" description="Helical" evidence="6">
    <location>
        <begin position="20"/>
        <end position="44"/>
    </location>
</feature>
<evidence type="ECO:0000313" key="8">
    <source>
        <dbReference type="EMBL" id="PIP56759.1"/>
    </source>
</evidence>
<dbReference type="EMBL" id="PCSU01000017">
    <property type="protein sequence ID" value="PIP56759.1"/>
    <property type="molecule type" value="Genomic_DNA"/>
</dbReference>
<dbReference type="InterPro" id="IPR012902">
    <property type="entry name" value="N_methyl_site"/>
</dbReference>
<dbReference type="InterPro" id="IPR013545">
    <property type="entry name" value="T2SS_protein-GspG_C"/>
</dbReference>
<keyword evidence="5 6" id="KW-0472">Membrane</keyword>
<organism evidence="8 9">
    <name type="scientific">candidate division WWE3 bacterium CG22_combo_CG10-13_8_21_14_all_39_12</name>
    <dbReference type="NCBI Taxonomy" id="1975094"/>
    <lineage>
        <taxon>Bacteria</taxon>
        <taxon>Katanobacteria</taxon>
    </lineage>
</organism>
<dbReference type="Pfam" id="PF08334">
    <property type="entry name" value="T2SSG"/>
    <property type="match status" value="1"/>
</dbReference>
<evidence type="ECO:0000256" key="6">
    <source>
        <dbReference type="SAM" id="Phobius"/>
    </source>
</evidence>
<protein>
    <recommendedName>
        <fullName evidence="7">Type II secretion system protein GspG C-terminal domain-containing protein</fullName>
    </recommendedName>
</protein>
<proteinExistence type="predicted"/>
<dbReference type="NCBIfam" id="TIGR02532">
    <property type="entry name" value="IV_pilin_GFxxxE"/>
    <property type="match status" value="1"/>
</dbReference>
<dbReference type="Proteomes" id="UP000228495">
    <property type="component" value="Unassembled WGS sequence"/>
</dbReference>
<keyword evidence="3 6" id="KW-0812">Transmembrane</keyword>
<dbReference type="PROSITE" id="PS00409">
    <property type="entry name" value="PROKAR_NTER_METHYL"/>
    <property type="match status" value="1"/>
</dbReference>
<reference evidence="8 9" key="1">
    <citation type="submission" date="2017-09" db="EMBL/GenBank/DDBJ databases">
        <title>Depth-based differentiation of microbial function through sediment-hosted aquifers and enrichment of novel symbionts in the deep terrestrial subsurface.</title>
        <authorList>
            <person name="Probst A.J."/>
            <person name="Ladd B."/>
            <person name="Jarett J.K."/>
            <person name="Geller-Mcgrath D.E."/>
            <person name="Sieber C.M."/>
            <person name="Emerson J.B."/>
            <person name="Anantharaman K."/>
            <person name="Thomas B.C."/>
            <person name="Malmstrom R."/>
            <person name="Stieglmeier M."/>
            <person name="Klingl A."/>
            <person name="Woyke T."/>
            <person name="Ryan C.M."/>
            <person name="Banfield J.F."/>
        </authorList>
    </citation>
    <scope>NUCLEOTIDE SEQUENCE [LARGE SCALE GENOMIC DNA]</scope>
    <source>
        <strain evidence="8">CG22_combo_CG10-13_8_21_14_all_39_12</strain>
    </source>
</reference>
<evidence type="ECO:0000256" key="1">
    <source>
        <dbReference type="ARBA" id="ARBA00004167"/>
    </source>
</evidence>
<dbReference type="AlphaFoldDB" id="A0A2H0BGR2"/>
<evidence type="ECO:0000256" key="2">
    <source>
        <dbReference type="ARBA" id="ARBA00022481"/>
    </source>
</evidence>